<sequence length="682" mass="76085">MLGTLIAIVLSVTAAGAADDWAVLPGHSQLKDPQSMMTNYLLGQIAEAEKRWREAYEKRTTVEQIRQHQEFLKQEFLRRIGGLPERTPLNPQVVGRLERKGYLVEKILFESQPRHFVTAVLFLPDSAKYRPPYAAVLVPCGHSNEAKGYKNYAGFAALCATNGLAALVFDPIDQGERHQWRDPDGKFTLWGTAGHNMIGVGSILLGRNTARFEIWDGIRAIDYLQSRPDIDPEKIGCSGISGGGTQTAYLMALDPRIKAAAPGCYICSLYGRLIRENGPQDAEQNIFGQLALGMDHADYCIMHAPAPTLLLTATRDYFNIEDAWLSFRMAKRVYGRFGYPERMDLAETDAEHGFTVQLREASVRFMLRWLLGRDEAVFEPPDLDVPTVAELQCTPQGEVMLLEGARSVYDLNRDYAQELKTRRENLWKTTPHEKLLERVAEIAGVRALRDLPPPQVTVCQTVSGEIYDLAKVIFRPEPGIELPALIFNPKGQEPKSGVVYIHEDGKAADAGKGGPIEKLVLQGKLVLAVDLRGLGETQRTGQTYFRPQYHGPDGQDFYLAYHLGKSYVGMRAEDILVVARWLKEQHLPRNSPLELVAVGYLNSSALHAAVREPALFQHVHLVRPLVSWANVVQLGFSKNRLVNTVHGALEVYDLPDLVRVLGERVSMEDPRDALGAPWPGQL</sequence>
<dbReference type="EMBL" id="CP018477">
    <property type="protein sequence ID" value="ASV75346.1"/>
    <property type="molecule type" value="Genomic_DNA"/>
</dbReference>
<evidence type="ECO:0000256" key="1">
    <source>
        <dbReference type="SAM" id="SignalP"/>
    </source>
</evidence>
<feature type="chain" id="PRO_5013239250" evidence="1">
    <location>
        <begin position="18"/>
        <end position="682"/>
    </location>
</feature>
<evidence type="ECO:0000313" key="2">
    <source>
        <dbReference type="EMBL" id="ASV75346.1"/>
    </source>
</evidence>
<name>A0A286RHE5_9BACT</name>
<gene>
    <name evidence="2" type="ORF">THTE_2744</name>
</gene>
<dbReference type="OrthoDB" id="244125at2"/>
<evidence type="ECO:0000313" key="3">
    <source>
        <dbReference type="Proteomes" id="UP000215086"/>
    </source>
</evidence>
<dbReference type="KEGG" id="ttf:THTE_2744"/>
<keyword evidence="3" id="KW-1185">Reference proteome</keyword>
<dbReference type="PANTHER" id="PTHR22946:SF8">
    <property type="entry name" value="ACETYL XYLAN ESTERASE DOMAIN-CONTAINING PROTEIN"/>
    <property type="match status" value="1"/>
</dbReference>
<accession>A0A286RHE5</accession>
<dbReference type="InterPro" id="IPR050261">
    <property type="entry name" value="FrsA_esterase"/>
</dbReference>
<dbReference type="AlphaFoldDB" id="A0A286RHE5"/>
<feature type="signal peptide" evidence="1">
    <location>
        <begin position="1"/>
        <end position="17"/>
    </location>
</feature>
<dbReference type="RefSeq" id="WP_095415440.1">
    <property type="nucleotide sequence ID" value="NZ_CP018477.1"/>
</dbReference>
<dbReference type="InterPro" id="IPR029058">
    <property type="entry name" value="AB_hydrolase_fold"/>
</dbReference>
<dbReference type="PANTHER" id="PTHR22946">
    <property type="entry name" value="DIENELACTONE HYDROLASE DOMAIN-CONTAINING PROTEIN-RELATED"/>
    <property type="match status" value="1"/>
</dbReference>
<proteinExistence type="predicted"/>
<protein>
    <submittedName>
        <fullName evidence="2">Uncharacterized protein</fullName>
    </submittedName>
</protein>
<reference evidence="2 3" key="1">
    <citation type="journal article" name="Front. Microbiol.">
        <title>Sugar Metabolism of the First Thermophilic Planctomycete Thermogutta terrifontis: Comparative Genomic and Transcriptomic Approaches.</title>
        <authorList>
            <person name="Elcheninov A.G."/>
            <person name="Menzel P."/>
            <person name="Gudbergsdottir S.R."/>
            <person name="Slesarev A.I."/>
            <person name="Kadnikov V.V."/>
            <person name="Krogh A."/>
            <person name="Bonch-Osmolovskaya E.A."/>
            <person name="Peng X."/>
            <person name="Kublanov I.V."/>
        </authorList>
    </citation>
    <scope>NUCLEOTIDE SEQUENCE [LARGE SCALE GENOMIC DNA]</scope>
    <source>
        <strain evidence="2 3">R1</strain>
    </source>
</reference>
<organism evidence="2 3">
    <name type="scientific">Thermogutta terrifontis</name>
    <dbReference type="NCBI Taxonomy" id="1331910"/>
    <lineage>
        <taxon>Bacteria</taxon>
        <taxon>Pseudomonadati</taxon>
        <taxon>Planctomycetota</taxon>
        <taxon>Planctomycetia</taxon>
        <taxon>Pirellulales</taxon>
        <taxon>Thermoguttaceae</taxon>
        <taxon>Thermogutta</taxon>
    </lineage>
</organism>
<dbReference type="SUPFAM" id="SSF53474">
    <property type="entry name" value="alpha/beta-Hydrolases"/>
    <property type="match status" value="2"/>
</dbReference>
<dbReference type="Proteomes" id="UP000215086">
    <property type="component" value="Chromosome"/>
</dbReference>
<dbReference type="Gene3D" id="3.40.50.1820">
    <property type="entry name" value="alpha/beta hydrolase"/>
    <property type="match status" value="2"/>
</dbReference>
<keyword evidence="1" id="KW-0732">Signal</keyword>